<dbReference type="InterPro" id="IPR050833">
    <property type="entry name" value="Poly_Biosynth_Transport"/>
</dbReference>
<keyword evidence="2" id="KW-1003">Cell membrane</keyword>
<feature type="transmembrane region" description="Helical" evidence="6">
    <location>
        <begin position="461"/>
        <end position="479"/>
    </location>
</feature>
<feature type="transmembrane region" description="Helical" evidence="6">
    <location>
        <begin position="485"/>
        <end position="503"/>
    </location>
</feature>
<feature type="transmembrane region" description="Helical" evidence="6">
    <location>
        <begin position="427"/>
        <end position="449"/>
    </location>
</feature>
<dbReference type="PANTHER" id="PTHR30250">
    <property type="entry name" value="PST FAMILY PREDICTED COLANIC ACID TRANSPORTER"/>
    <property type="match status" value="1"/>
</dbReference>
<feature type="transmembrane region" description="Helical" evidence="6">
    <location>
        <begin position="182"/>
        <end position="203"/>
    </location>
</feature>
<evidence type="ECO:0000256" key="5">
    <source>
        <dbReference type="ARBA" id="ARBA00023136"/>
    </source>
</evidence>
<dbReference type="EMBL" id="BHXQ01000008">
    <property type="protein sequence ID" value="GCC53596.1"/>
    <property type="molecule type" value="Genomic_DNA"/>
</dbReference>
<keyword evidence="5 6" id="KW-0472">Membrane</keyword>
<protein>
    <submittedName>
        <fullName evidence="7">Polysaccharide biosynthesis protein</fullName>
    </submittedName>
</protein>
<organism evidence="7 8">
    <name type="scientific">Chryseotalea sanaruensis</name>
    <dbReference type="NCBI Taxonomy" id="2482724"/>
    <lineage>
        <taxon>Bacteria</taxon>
        <taxon>Pseudomonadati</taxon>
        <taxon>Bacteroidota</taxon>
        <taxon>Cytophagia</taxon>
        <taxon>Cytophagales</taxon>
        <taxon>Chryseotaleaceae</taxon>
        <taxon>Chryseotalea</taxon>
    </lineage>
</organism>
<accession>A0A401UFC9</accession>
<reference evidence="7 8" key="1">
    <citation type="submission" date="2018-11" db="EMBL/GenBank/DDBJ databases">
        <title>Chryseotalea sanarue gen. nov., sp., nov., a member of the family Cytophagaceae, isolated from a brackish lake in Hamamatsu Japan.</title>
        <authorList>
            <person name="Maejima Y."/>
            <person name="Iino T."/>
            <person name="Muraguchi Y."/>
            <person name="Fukuda K."/>
            <person name="Ohkuma M."/>
            <person name="Moriuchi R."/>
            <person name="Dohra H."/>
            <person name="Kimbara K."/>
            <person name="Shintani M."/>
        </authorList>
    </citation>
    <scope>NUCLEOTIDE SEQUENCE [LARGE SCALE GENOMIC DNA]</scope>
    <source>
        <strain evidence="7 8">Ys</strain>
    </source>
</reference>
<comment type="subcellular location">
    <subcellularLocation>
        <location evidence="1">Cell membrane</location>
        <topology evidence="1">Multi-pass membrane protein</topology>
    </subcellularLocation>
</comment>
<dbReference type="PANTHER" id="PTHR30250:SF11">
    <property type="entry name" value="O-ANTIGEN TRANSPORTER-RELATED"/>
    <property type="match status" value="1"/>
</dbReference>
<evidence type="ECO:0000313" key="7">
    <source>
        <dbReference type="EMBL" id="GCC53596.1"/>
    </source>
</evidence>
<feature type="transmembrane region" description="Helical" evidence="6">
    <location>
        <begin position="46"/>
        <end position="63"/>
    </location>
</feature>
<feature type="transmembrane region" description="Helical" evidence="6">
    <location>
        <begin position="154"/>
        <end position="175"/>
    </location>
</feature>
<feature type="transmembrane region" description="Helical" evidence="6">
    <location>
        <begin position="215"/>
        <end position="238"/>
    </location>
</feature>
<dbReference type="AlphaFoldDB" id="A0A401UFC9"/>
<dbReference type="Proteomes" id="UP000288227">
    <property type="component" value="Unassembled WGS sequence"/>
</dbReference>
<keyword evidence="4 6" id="KW-1133">Transmembrane helix</keyword>
<evidence type="ECO:0000256" key="3">
    <source>
        <dbReference type="ARBA" id="ARBA00022692"/>
    </source>
</evidence>
<keyword evidence="3 6" id="KW-0812">Transmembrane</keyword>
<sequence length="514" mass="57941">MLLVDRCWLFAATLIITNINEQSFTINYQRKTNSHLSKLKQLAGETILYGLGSMLPRVLNFLLVPLHTINMFSKAEYGVITKLFAFVAVVNIVYMFGMETAFFRFATKAKADVKRIFNLTQTTVIIISGTLSALFIVFAQSIATALGIPEHPEFIIWLTALMLIDALVAIPFARLRLEKKAFLFAAIKIANVILLIALNFYFLKIAYDPSVGVGYVILANLIANALFVLLFIKVLIAWRPAWDKQITPQLFSYAYPVMLTGVAGMINEMFSRTMLDWWLPKDFYPGQSQEDAMGIFGACYKFAVFMNLGIQAFRYAAEPFFFSNASDKNSPALFAKINHFFIIVCCIVLVGISINLDILKYFIGSDFQTGLEIVPVLLLAYLFLGVYYNLSVWFKLTDKTHYGTIISFIGVVITVAGNYFLIPIAGFMGSSLAAFLCYFGMTVFCFVWGQRYYPIPYNIRAAIVYITISFALVYIVNAVPIKHAVLAPVFHISVLALFTYLIYKKEKAYLMQSV</sequence>
<feature type="transmembrane region" description="Helical" evidence="6">
    <location>
        <begin position="292"/>
        <end position="313"/>
    </location>
</feature>
<proteinExistence type="predicted"/>
<dbReference type="Pfam" id="PF13440">
    <property type="entry name" value="Polysacc_synt_3"/>
    <property type="match status" value="1"/>
</dbReference>
<gene>
    <name evidence="7" type="ORF">SanaruYs_38410</name>
</gene>
<evidence type="ECO:0000313" key="8">
    <source>
        <dbReference type="Proteomes" id="UP000288227"/>
    </source>
</evidence>
<name>A0A401UFC9_9BACT</name>
<evidence type="ECO:0000256" key="2">
    <source>
        <dbReference type="ARBA" id="ARBA00022475"/>
    </source>
</evidence>
<feature type="transmembrane region" description="Helical" evidence="6">
    <location>
        <begin position="124"/>
        <end position="148"/>
    </location>
</feature>
<feature type="transmembrane region" description="Helical" evidence="6">
    <location>
        <begin position="250"/>
        <end position="272"/>
    </location>
</feature>
<dbReference type="GO" id="GO:0005886">
    <property type="term" value="C:plasma membrane"/>
    <property type="evidence" value="ECO:0007669"/>
    <property type="project" value="UniProtKB-SubCell"/>
</dbReference>
<feature type="transmembrane region" description="Helical" evidence="6">
    <location>
        <begin position="83"/>
        <end position="103"/>
    </location>
</feature>
<feature type="transmembrane region" description="Helical" evidence="6">
    <location>
        <begin position="373"/>
        <end position="390"/>
    </location>
</feature>
<comment type="caution">
    <text evidence="7">The sequence shown here is derived from an EMBL/GenBank/DDBJ whole genome shotgun (WGS) entry which is preliminary data.</text>
</comment>
<feature type="transmembrane region" description="Helical" evidence="6">
    <location>
        <begin position="402"/>
        <end position="421"/>
    </location>
</feature>
<feature type="transmembrane region" description="Helical" evidence="6">
    <location>
        <begin position="333"/>
        <end position="353"/>
    </location>
</feature>
<evidence type="ECO:0000256" key="1">
    <source>
        <dbReference type="ARBA" id="ARBA00004651"/>
    </source>
</evidence>
<evidence type="ECO:0000256" key="6">
    <source>
        <dbReference type="SAM" id="Phobius"/>
    </source>
</evidence>
<evidence type="ECO:0000256" key="4">
    <source>
        <dbReference type="ARBA" id="ARBA00022989"/>
    </source>
</evidence>
<keyword evidence="8" id="KW-1185">Reference proteome</keyword>